<dbReference type="AlphaFoldDB" id="A0A7R9U8Y7"/>
<dbReference type="PANTHER" id="PTHR22829">
    <property type="entry name" value="DEP DOMAIN PROTEIN"/>
    <property type="match status" value="1"/>
</dbReference>
<dbReference type="GO" id="GO:0023051">
    <property type="term" value="P:regulation of signaling"/>
    <property type="evidence" value="ECO:0007669"/>
    <property type="project" value="TreeGrafter"/>
</dbReference>
<gene>
    <name evidence="8" type="ORF">PPYR1160_LOCUS6648</name>
</gene>
<reference evidence="8" key="1">
    <citation type="submission" date="2021-01" db="EMBL/GenBank/DDBJ databases">
        <authorList>
            <person name="Corre E."/>
            <person name="Pelletier E."/>
            <person name="Niang G."/>
            <person name="Scheremetjew M."/>
            <person name="Finn R."/>
            <person name="Kale V."/>
            <person name="Holt S."/>
            <person name="Cochrane G."/>
            <person name="Meng A."/>
            <person name="Brown T."/>
            <person name="Cohen L."/>
        </authorList>
    </citation>
    <scope>NUCLEOTIDE SEQUENCE</scope>
    <source>
        <strain evidence="8">CCMP2078</strain>
    </source>
</reference>
<evidence type="ECO:0000256" key="3">
    <source>
        <dbReference type="ARBA" id="ARBA00022989"/>
    </source>
</evidence>
<evidence type="ECO:0000259" key="7">
    <source>
        <dbReference type="PROSITE" id="PS50186"/>
    </source>
</evidence>
<dbReference type="Pfam" id="PF00610">
    <property type="entry name" value="DEP"/>
    <property type="match status" value="1"/>
</dbReference>
<evidence type="ECO:0000256" key="1">
    <source>
        <dbReference type="ARBA" id="ARBA00004141"/>
    </source>
</evidence>
<dbReference type="InterPro" id="IPR051832">
    <property type="entry name" value="mTOR-Rac_regulators"/>
</dbReference>
<evidence type="ECO:0000256" key="4">
    <source>
        <dbReference type="ARBA" id="ARBA00023136"/>
    </source>
</evidence>
<dbReference type="CDD" id="cd04371">
    <property type="entry name" value="DEP"/>
    <property type="match status" value="1"/>
</dbReference>
<dbReference type="InterPro" id="IPR000591">
    <property type="entry name" value="DEP_dom"/>
</dbReference>
<feature type="transmembrane region" description="Helical" evidence="6">
    <location>
        <begin position="306"/>
        <end position="329"/>
    </location>
</feature>
<dbReference type="InterPro" id="IPR004776">
    <property type="entry name" value="Mem_transp_PIN-like"/>
</dbReference>
<dbReference type="SMART" id="SM00049">
    <property type="entry name" value="DEP"/>
    <property type="match status" value="1"/>
</dbReference>
<protein>
    <recommendedName>
        <fullName evidence="7">DEP domain-containing protein</fullName>
    </recommendedName>
</protein>
<feature type="transmembrane region" description="Helical" evidence="6">
    <location>
        <begin position="349"/>
        <end position="369"/>
    </location>
</feature>
<feature type="transmembrane region" description="Helical" evidence="6">
    <location>
        <begin position="243"/>
        <end position="264"/>
    </location>
</feature>
<dbReference type="Gene3D" id="1.10.10.10">
    <property type="entry name" value="Winged helix-like DNA-binding domain superfamily/Winged helix DNA-binding domain"/>
    <property type="match status" value="1"/>
</dbReference>
<comment type="subcellular location">
    <subcellularLocation>
        <location evidence="1">Membrane</location>
        <topology evidence="1">Multi-pass membrane protein</topology>
    </subcellularLocation>
</comment>
<feature type="transmembrane region" description="Helical" evidence="6">
    <location>
        <begin position="681"/>
        <end position="701"/>
    </location>
</feature>
<dbReference type="GO" id="GO:0016020">
    <property type="term" value="C:membrane"/>
    <property type="evidence" value="ECO:0007669"/>
    <property type="project" value="UniProtKB-SubCell"/>
</dbReference>
<feature type="transmembrane region" description="Helical" evidence="6">
    <location>
        <begin position="713"/>
        <end position="734"/>
    </location>
</feature>
<feature type="region of interest" description="Disordered" evidence="5">
    <location>
        <begin position="534"/>
        <end position="593"/>
    </location>
</feature>
<dbReference type="SUPFAM" id="SSF46785">
    <property type="entry name" value="Winged helix' DNA-binding domain"/>
    <property type="match status" value="1"/>
</dbReference>
<evidence type="ECO:0000313" key="8">
    <source>
        <dbReference type="EMBL" id="CAD8257156.1"/>
    </source>
</evidence>
<feature type="transmembrane region" description="Helical" evidence="6">
    <location>
        <begin position="69"/>
        <end position="90"/>
    </location>
</feature>
<dbReference type="EMBL" id="HBEA01008633">
    <property type="protein sequence ID" value="CAD8257156.1"/>
    <property type="molecule type" value="Transcribed_RNA"/>
</dbReference>
<feature type="transmembrane region" description="Helical" evidence="6">
    <location>
        <begin position="102"/>
        <end position="123"/>
    </location>
</feature>
<feature type="transmembrane region" description="Helical" evidence="6">
    <location>
        <begin position="448"/>
        <end position="469"/>
    </location>
</feature>
<proteinExistence type="predicted"/>
<feature type="transmembrane region" description="Helical" evidence="6">
    <location>
        <begin position="135"/>
        <end position="156"/>
    </location>
</feature>
<sequence>MDGDAVMQLANALVSTFGLIGLGYAGRLQLWLGPDAAPGIGKLCGAFALPALLLRSVATVDLQAVNASVVGGVLVAKLVVGGLAGALGFLTAKTEEKSLVRAGMFALFVTNEGATAVGLPLVTALYDGNDVDFVAYLYLLAALQCCVITPIALVLIEFGKRGGMAVKGGMSAVLQDVAVETLLNPLVSATLFGLVINGATSAYLPEVVTMFLDTLGACFTGGVLLLTGMVMVGNARHLRGRGLILPTILSILKLLLMPVAMRYLTYAMLPPHTDHSTDILNFVFLYGSIPAAASSLVISRYFNAEVGLVAGSLVLCTAVSAPLMFMTSVLFSNGDEDTLFDIVSRVSTYMHSLGIFGAIFVAMGLALMASWRKYPMASVCVLAVVQVAFHTSHIVCNEAGSMDSYVATTFFRLLARNYLFGMVMIMLRDLHWSQKAREGCPKDPHQGTLSAIVFIVCTLYSLLTSLLLYQQVGGVEEEDSPALQCWYRFRFEQKVLDVVLMSVQIAALLYGAWFATLYESRLLLVQRRGTTQSGLDLDSRQAAPSQGDEKAGGVLEEKQTAASGARIDEGRLEKAPARDTYGTSDVNASGPLGRTNPYLHMGMVAENLSSDASALSRETSADDFSSAFPTPAPLDTSLNPVVYPAEVSLASPASSTTSLLQSPESGRQVCPDASFRFRVQILMIQLIIRLILQLCLTISILNSEDMTGSVDQMLFISVVLVDAQGFLTFLVFGFQDDYLKKLLSTISSLANSCVCVGKEEADGATHQQLLSRTFSDGRLSQEELAELAQLVSEIRSVSGLVRVRNWGFQGQRGRVVIGSDLVTYLVANHYCQNRSEAAQLGRSLMRAGFLFHVENDEEFKDGYYFYGLRPSAVVSTEE</sequence>
<dbReference type="PROSITE" id="PS50186">
    <property type="entry name" value="DEP"/>
    <property type="match status" value="1"/>
</dbReference>
<dbReference type="Pfam" id="PF03547">
    <property type="entry name" value="Mem_trans"/>
    <property type="match status" value="1"/>
</dbReference>
<feature type="transmembrane region" description="Helical" evidence="6">
    <location>
        <begin position="498"/>
        <end position="518"/>
    </location>
</feature>
<keyword evidence="2 6" id="KW-0812">Transmembrane</keyword>
<name>A0A7R9U8Y7_9STRA</name>
<evidence type="ECO:0000256" key="2">
    <source>
        <dbReference type="ARBA" id="ARBA00022692"/>
    </source>
</evidence>
<feature type="transmembrane region" description="Helical" evidence="6">
    <location>
        <begin position="407"/>
        <end position="427"/>
    </location>
</feature>
<accession>A0A7R9U8Y7</accession>
<evidence type="ECO:0000256" key="5">
    <source>
        <dbReference type="SAM" id="MobiDB-lite"/>
    </source>
</evidence>
<feature type="transmembrane region" description="Helical" evidence="6">
    <location>
        <begin position="6"/>
        <end position="25"/>
    </location>
</feature>
<dbReference type="GO" id="GO:0055085">
    <property type="term" value="P:transmembrane transport"/>
    <property type="evidence" value="ECO:0007669"/>
    <property type="project" value="InterPro"/>
</dbReference>
<dbReference type="GO" id="GO:0035556">
    <property type="term" value="P:intracellular signal transduction"/>
    <property type="evidence" value="ECO:0007669"/>
    <property type="project" value="InterPro"/>
</dbReference>
<dbReference type="PANTHER" id="PTHR22829:SF5">
    <property type="entry name" value="INTEGRAL MEMBRANE PROTEIN GPR155"/>
    <property type="match status" value="1"/>
</dbReference>
<keyword evidence="3 6" id="KW-1133">Transmembrane helix</keyword>
<organism evidence="8">
    <name type="scientific">Pinguiococcus pyrenoidosus</name>
    <dbReference type="NCBI Taxonomy" id="172671"/>
    <lineage>
        <taxon>Eukaryota</taxon>
        <taxon>Sar</taxon>
        <taxon>Stramenopiles</taxon>
        <taxon>Ochrophyta</taxon>
        <taxon>Pinguiophyceae</taxon>
        <taxon>Pinguiochrysidales</taxon>
        <taxon>Pinguiochrysidaceae</taxon>
        <taxon>Pinguiococcus</taxon>
    </lineage>
</organism>
<keyword evidence="4 6" id="KW-0472">Membrane</keyword>
<feature type="transmembrane region" description="Helical" evidence="6">
    <location>
        <begin position="208"/>
        <end position="231"/>
    </location>
</feature>
<feature type="transmembrane region" description="Helical" evidence="6">
    <location>
        <begin position="177"/>
        <end position="196"/>
    </location>
</feature>
<feature type="domain" description="DEP" evidence="7">
    <location>
        <begin position="814"/>
        <end position="868"/>
    </location>
</feature>
<feature type="compositionally biased region" description="Basic and acidic residues" evidence="5">
    <location>
        <begin position="566"/>
        <end position="577"/>
    </location>
</feature>
<feature type="compositionally biased region" description="Basic and acidic residues" evidence="5">
    <location>
        <begin position="547"/>
        <end position="559"/>
    </location>
</feature>
<dbReference type="InterPro" id="IPR036390">
    <property type="entry name" value="WH_DNA-bd_sf"/>
</dbReference>
<feature type="transmembrane region" description="Helical" evidence="6">
    <location>
        <begin position="279"/>
        <end position="299"/>
    </location>
</feature>
<dbReference type="InterPro" id="IPR036388">
    <property type="entry name" value="WH-like_DNA-bd_sf"/>
</dbReference>
<evidence type="ECO:0000256" key="6">
    <source>
        <dbReference type="SAM" id="Phobius"/>
    </source>
</evidence>